<evidence type="ECO:0000313" key="1">
    <source>
        <dbReference type="EMBL" id="KAK7045848.1"/>
    </source>
</evidence>
<sequence>MDIDDEAPGEARPKPSHVYLFVEPPPIKVGESMAWRMNPYFWSLDKTGESKLLKDECYGWNIPIAYASYTPYCYSWRKDDYAALEEWQVARGFDPKTSDWARSMGYPEMEAIGTKRRDRFEEIVDDTPEMPGSWKD</sequence>
<dbReference type="AlphaFoldDB" id="A0AAW0D4B5"/>
<organism evidence="1 2">
    <name type="scientific">Paramarasmius palmivorus</name>
    <dbReference type="NCBI Taxonomy" id="297713"/>
    <lineage>
        <taxon>Eukaryota</taxon>
        <taxon>Fungi</taxon>
        <taxon>Dikarya</taxon>
        <taxon>Basidiomycota</taxon>
        <taxon>Agaricomycotina</taxon>
        <taxon>Agaricomycetes</taxon>
        <taxon>Agaricomycetidae</taxon>
        <taxon>Agaricales</taxon>
        <taxon>Marasmiineae</taxon>
        <taxon>Marasmiaceae</taxon>
        <taxon>Paramarasmius</taxon>
    </lineage>
</organism>
<reference evidence="1 2" key="1">
    <citation type="submission" date="2024-01" db="EMBL/GenBank/DDBJ databases">
        <title>A draft genome for a cacao thread blight-causing isolate of Paramarasmius palmivorus.</title>
        <authorList>
            <person name="Baruah I.K."/>
            <person name="Bukari Y."/>
            <person name="Amoako-Attah I."/>
            <person name="Meinhardt L.W."/>
            <person name="Bailey B.A."/>
            <person name="Cohen S.P."/>
        </authorList>
    </citation>
    <scope>NUCLEOTIDE SEQUENCE [LARGE SCALE GENOMIC DNA]</scope>
    <source>
        <strain evidence="1 2">GH-12</strain>
    </source>
</reference>
<comment type="caution">
    <text evidence="1">The sequence shown here is derived from an EMBL/GenBank/DDBJ whole genome shotgun (WGS) entry which is preliminary data.</text>
</comment>
<dbReference type="Proteomes" id="UP001383192">
    <property type="component" value="Unassembled WGS sequence"/>
</dbReference>
<protein>
    <submittedName>
        <fullName evidence="1">Uncharacterized protein</fullName>
    </submittedName>
</protein>
<proteinExistence type="predicted"/>
<name>A0AAW0D4B5_9AGAR</name>
<evidence type="ECO:0000313" key="2">
    <source>
        <dbReference type="Proteomes" id="UP001383192"/>
    </source>
</evidence>
<dbReference type="EMBL" id="JAYKXP010000023">
    <property type="protein sequence ID" value="KAK7045848.1"/>
    <property type="molecule type" value="Genomic_DNA"/>
</dbReference>
<gene>
    <name evidence="1" type="ORF">VNI00_007270</name>
</gene>
<keyword evidence="2" id="KW-1185">Reference proteome</keyword>
<accession>A0AAW0D4B5</accession>